<dbReference type="OrthoDB" id="3192968at2"/>
<evidence type="ECO:0000313" key="6">
    <source>
        <dbReference type="EMBL" id="SKC69524.1"/>
    </source>
</evidence>
<keyword evidence="7" id="KW-1185">Reference proteome</keyword>
<dbReference type="InterPro" id="IPR009057">
    <property type="entry name" value="Homeodomain-like_sf"/>
</dbReference>
<dbReference type="PRINTS" id="PR00455">
    <property type="entry name" value="HTHTETR"/>
</dbReference>
<dbReference type="RefSeq" id="WP_079728828.1">
    <property type="nucleotide sequence ID" value="NZ_FUZP01000003.1"/>
</dbReference>
<evidence type="ECO:0000256" key="3">
    <source>
        <dbReference type="ARBA" id="ARBA00023163"/>
    </source>
</evidence>
<evidence type="ECO:0000313" key="7">
    <source>
        <dbReference type="Proteomes" id="UP000190857"/>
    </source>
</evidence>
<feature type="domain" description="HTH tetR-type" evidence="5">
    <location>
        <begin position="15"/>
        <end position="74"/>
    </location>
</feature>
<dbReference type="Proteomes" id="UP000190857">
    <property type="component" value="Unassembled WGS sequence"/>
</dbReference>
<evidence type="ECO:0000256" key="4">
    <source>
        <dbReference type="PROSITE-ProRule" id="PRU00335"/>
    </source>
</evidence>
<protein>
    <submittedName>
        <fullName evidence="6">Transcriptional regulator, TetR family</fullName>
    </submittedName>
</protein>
<reference evidence="6 7" key="1">
    <citation type="submission" date="2017-02" db="EMBL/GenBank/DDBJ databases">
        <authorList>
            <person name="Peterson S.W."/>
        </authorList>
    </citation>
    <scope>NUCLEOTIDE SEQUENCE [LARGE SCALE GENOMIC DNA]</scope>
    <source>
        <strain evidence="6 7">VKM Ac-2059</strain>
    </source>
</reference>
<dbReference type="AlphaFoldDB" id="A0A1T5L0N4"/>
<dbReference type="PROSITE" id="PS50977">
    <property type="entry name" value="HTH_TETR_2"/>
    <property type="match status" value="1"/>
</dbReference>
<name>A0A1T5L0N4_9MICO</name>
<dbReference type="Gene3D" id="1.10.357.10">
    <property type="entry name" value="Tetracycline Repressor, domain 2"/>
    <property type="match status" value="1"/>
</dbReference>
<dbReference type="STRING" id="123320.SAMN06309945_2831"/>
<feature type="DNA-binding region" description="H-T-H motif" evidence="4">
    <location>
        <begin position="37"/>
        <end position="56"/>
    </location>
</feature>
<dbReference type="InterPro" id="IPR001647">
    <property type="entry name" value="HTH_TetR"/>
</dbReference>
<dbReference type="GO" id="GO:0000976">
    <property type="term" value="F:transcription cis-regulatory region binding"/>
    <property type="evidence" value="ECO:0007669"/>
    <property type="project" value="TreeGrafter"/>
</dbReference>
<dbReference type="EMBL" id="FUZP01000003">
    <property type="protein sequence ID" value="SKC69524.1"/>
    <property type="molecule type" value="Genomic_DNA"/>
</dbReference>
<sequence length="186" mass="19932">MPSTPKANRGPSAGPENRRALIAAAREVFAESGFAAPLSAIARRAGVGQGSLYRHFPDRLSLAVAVFDDNIAELEVLVADDDATVSTLFDALTEQALASTALVEVMTTHRHDPLAEPLRTRATAIVEALLVRDQAAGRIGDHVETEDVLLAIAMLAILLSRTDERDRPEVATRGRRLFRAAFALPG</sequence>
<dbReference type="SUPFAM" id="SSF46689">
    <property type="entry name" value="Homeodomain-like"/>
    <property type="match status" value="1"/>
</dbReference>
<organism evidence="6 7">
    <name type="scientific">Okibacterium fritillariae</name>
    <dbReference type="NCBI Taxonomy" id="123320"/>
    <lineage>
        <taxon>Bacteria</taxon>
        <taxon>Bacillati</taxon>
        <taxon>Actinomycetota</taxon>
        <taxon>Actinomycetes</taxon>
        <taxon>Micrococcales</taxon>
        <taxon>Microbacteriaceae</taxon>
        <taxon>Okibacterium</taxon>
    </lineage>
</organism>
<dbReference type="PANTHER" id="PTHR30055">
    <property type="entry name" value="HTH-TYPE TRANSCRIPTIONAL REGULATOR RUTR"/>
    <property type="match status" value="1"/>
</dbReference>
<proteinExistence type="predicted"/>
<dbReference type="PANTHER" id="PTHR30055:SF234">
    <property type="entry name" value="HTH-TYPE TRANSCRIPTIONAL REGULATOR BETI"/>
    <property type="match status" value="1"/>
</dbReference>
<keyword evidence="1" id="KW-0805">Transcription regulation</keyword>
<evidence type="ECO:0000256" key="2">
    <source>
        <dbReference type="ARBA" id="ARBA00023125"/>
    </source>
</evidence>
<evidence type="ECO:0000256" key="1">
    <source>
        <dbReference type="ARBA" id="ARBA00023015"/>
    </source>
</evidence>
<dbReference type="GO" id="GO:0003700">
    <property type="term" value="F:DNA-binding transcription factor activity"/>
    <property type="evidence" value="ECO:0007669"/>
    <property type="project" value="TreeGrafter"/>
</dbReference>
<dbReference type="InterPro" id="IPR050109">
    <property type="entry name" value="HTH-type_TetR-like_transc_reg"/>
</dbReference>
<dbReference type="Pfam" id="PF00440">
    <property type="entry name" value="TetR_N"/>
    <property type="match status" value="1"/>
</dbReference>
<accession>A0A1T5L0N4</accession>
<gene>
    <name evidence="6" type="ORF">SAMN06309945_2831</name>
</gene>
<keyword evidence="2 4" id="KW-0238">DNA-binding</keyword>
<evidence type="ECO:0000259" key="5">
    <source>
        <dbReference type="PROSITE" id="PS50977"/>
    </source>
</evidence>
<keyword evidence="3" id="KW-0804">Transcription</keyword>